<reference evidence="2" key="1">
    <citation type="submission" date="2022-11" db="UniProtKB">
        <authorList>
            <consortium name="WormBaseParasite"/>
        </authorList>
    </citation>
    <scope>IDENTIFICATION</scope>
</reference>
<protein>
    <submittedName>
        <fullName evidence="2">Uncharacterized protein</fullName>
    </submittedName>
</protein>
<dbReference type="AlphaFoldDB" id="A0A915MXD9"/>
<evidence type="ECO:0000313" key="2">
    <source>
        <dbReference type="WBParaSite" id="scaffold6079_cov179.g10385"/>
    </source>
</evidence>
<proteinExistence type="predicted"/>
<dbReference type="WBParaSite" id="scaffold6079_cov179.g10385">
    <property type="protein sequence ID" value="scaffold6079_cov179.g10385"/>
    <property type="gene ID" value="scaffold6079_cov179.g10385"/>
</dbReference>
<dbReference type="Proteomes" id="UP000887561">
    <property type="component" value="Unplaced"/>
</dbReference>
<organism evidence="1 2">
    <name type="scientific">Meloidogyne javanica</name>
    <name type="common">Root-knot nematode worm</name>
    <dbReference type="NCBI Taxonomy" id="6303"/>
    <lineage>
        <taxon>Eukaryota</taxon>
        <taxon>Metazoa</taxon>
        <taxon>Ecdysozoa</taxon>
        <taxon>Nematoda</taxon>
        <taxon>Chromadorea</taxon>
        <taxon>Rhabditida</taxon>
        <taxon>Tylenchina</taxon>
        <taxon>Tylenchomorpha</taxon>
        <taxon>Tylenchoidea</taxon>
        <taxon>Meloidogynidae</taxon>
        <taxon>Meloidogyninae</taxon>
        <taxon>Meloidogyne</taxon>
        <taxon>Meloidogyne incognita group</taxon>
    </lineage>
</organism>
<evidence type="ECO:0000313" key="1">
    <source>
        <dbReference type="Proteomes" id="UP000887561"/>
    </source>
</evidence>
<sequence length="174" mass="20901">MKDSEWNNLYWKITNDLIEEKLFSFDETLYGDVDFEENEEERDKLIEEEGVYFRIHDYVRKKNEYTVSELLSYNKVFKEMPALEEDLQENDDSKLSMDDCMRVTKLHLNAIKKLIVDEFDNDLVKKTVNLDYSLENMNKNKLFALTKSRMRKVLGEFLLEELEINHPILLKIGW</sequence>
<keyword evidence="1" id="KW-1185">Reference proteome</keyword>
<name>A0A915MXD9_MELJA</name>
<accession>A0A915MXD9</accession>